<evidence type="ECO:0000313" key="4">
    <source>
        <dbReference type="EMBL" id="QJH95889.1"/>
    </source>
</evidence>
<accession>A0A6H1ZJ19</accession>
<dbReference type="EMBL" id="MT141526">
    <property type="protein sequence ID" value="QJA64776.1"/>
    <property type="molecule type" value="Genomic_DNA"/>
</dbReference>
<name>A0A6H1ZJ19_9ZZZZ</name>
<organism evidence="1">
    <name type="scientific">viral metagenome</name>
    <dbReference type="NCBI Taxonomy" id="1070528"/>
    <lineage>
        <taxon>unclassified sequences</taxon>
        <taxon>metagenomes</taxon>
        <taxon>organismal metagenomes</taxon>
    </lineage>
</organism>
<gene>
    <name evidence="3" type="ORF">MM415A00528_0016</name>
    <name evidence="2" type="ORF">MM415B00465_0010</name>
    <name evidence="1" type="ORF">TM448A00694_0006</name>
    <name evidence="4" type="ORF">TM448B00545_0010</name>
</gene>
<evidence type="ECO:0000313" key="1">
    <source>
        <dbReference type="EMBL" id="QJA47528.1"/>
    </source>
</evidence>
<proteinExistence type="predicted"/>
<evidence type="ECO:0000313" key="3">
    <source>
        <dbReference type="EMBL" id="QJA81473.1"/>
    </source>
</evidence>
<dbReference type="EMBL" id="MT144047">
    <property type="protein sequence ID" value="QJA47528.1"/>
    <property type="molecule type" value="Genomic_DNA"/>
</dbReference>
<dbReference type="EMBL" id="MT144632">
    <property type="protein sequence ID" value="QJH95889.1"/>
    <property type="molecule type" value="Genomic_DNA"/>
</dbReference>
<sequence>MQINPSIQLSTKEYELIFFMRRVGFSQLAITVQNGQPQIVRYPVPTLKLGTGQVFEMLPMATTLEAASQLDIEVIND</sequence>
<protein>
    <submittedName>
        <fullName evidence="1">Uncharacterized protein</fullName>
    </submittedName>
</protein>
<evidence type="ECO:0000313" key="2">
    <source>
        <dbReference type="EMBL" id="QJA64776.1"/>
    </source>
</evidence>
<dbReference type="AlphaFoldDB" id="A0A6H1ZJ19"/>
<dbReference type="EMBL" id="MT142460">
    <property type="protein sequence ID" value="QJA81473.1"/>
    <property type="molecule type" value="Genomic_DNA"/>
</dbReference>
<reference evidence="1" key="1">
    <citation type="submission" date="2020-03" db="EMBL/GenBank/DDBJ databases">
        <title>The deep terrestrial virosphere.</title>
        <authorList>
            <person name="Holmfeldt K."/>
            <person name="Nilsson E."/>
            <person name="Simone D."/>
            <person name="Lopez-Fernandez M."/>
            <person name="Wu X."/>
            <person name="de Brujin I."/>
            <person name="Lundin D."/>
            <person name="Andersson A."/>
            <person name="Bertilsson S."/>
            <person name="Dopson M."/>
        </authorList>
    </citation>
    <scope>NUCLEOTIDE SEQUENCE</scope>
    <source>
        <strain evidence="3">MM415A00528</strain>
        <strain evidence="2">MM415B00465</strain>
        <strain evidence="1">TM448A00694</strain>
        <strain evidence="4">TM448B00545</strain>
    </source>
</reference>